<name>A0A366DV37_9NOCA</name>
<keyword evidence="2" id="KW-1185">Reference proteome</keyword>
<dbReference type="AlphaFoldDB" id="A0A366DV37"/>
<evidence type="ECO:0000313" key="1">
    <source>
        <dbReference type="EMBL" id="RBO93953.1"/>
    </source>
</evidence>
<dbReference type="EMBL" id="QNRE01000002">
    <property type="protein sequence ID" value="RBO93953.1"/>
    <property type="molecule type" value="Genomic_DNA"/>
</dbReference>
<comment type="caution">
    <text evidence="1">The sequence shown here is derived from an EMBL/GenBank/DDBJ whole genome shotgun (WGS) entry which is preliminary data.</text>
</comment>
<dbReference type="Proteomes" id="UP000252586">
    <property type="component" value="Unassembled WGS sequence"/>
</dbReference>
<dbReference type="OrthoDB" id="4521730at2"/>
<dbReference type="RefSeq" id="WP_067501762.1">
    <property type="nucleotide sequence ID" value="NZ_CP107943.1"/>
</dbReference>
<evidence type="ECO:0000313" key="2">
    <source>
        <dbReference type="Proteomes" id="UP000252586"/>
    </source>
</evidence>
<proteinExistence type="predicted"/>
<protein>
    <submittedName>
        <fullName evidence="1">Uncharacterized protein</fullName>
    </submittedName>
</protein>
<organism evidence="1 2">
    <name type="scientific">Nocardia puris</name>
    <dbReference type="NCBI Taxonomy" id="208602"/>
    <lineage>
        <taxon>Bacteria</taxon>
        <taxon>Bacillati</taxon>
        <taxon>Actinomycetota</taxon>
        <taxon>Actinomycetes</taxon>
        <taxon>Mycobacteriales</taxon>
        <taxon>Nocardiaceae</taxon>
        <taxon>Nocardia</taxon>
    </lineage>
</organism>
<sequence>MFGLHTHDRARPPAASTTTVAPAMVVFGTGTDCYLSHLPSFEPPSDVQAIVSVDLDERGRGALGADLRVGYLGNHTFVGDGFVPADLDPASERPVTELRGTLFRGDPRRGCPMIATGVLATVRSVVFAARLEPFGLAGRPTHLCFGRPGHWYLAHRIGRRPSFDQIAAVRRVPGGVTDLLGEPRSDEVFAGGFAVAQPVILGQREFHGQRLRTGEVVVAAFRADADGQRGLLAEFEVERQIHLEVGDLS</sequence>
<gene>
    <name evidence="1" type="ORF">DFR74_102373</name>
</gene>
<dbReference type="STRING" id="1210090.GCA_001613185_00251"/>
<reference evidence="1 2" key="1">
    <citation type="submission" date="2018-06" db="EMBL/GenBank/DDBJ databases">
        <title>Genomic Encyclopedia of Type Strains, Phase IV (KMG-IV): sequencing the most valuable type-strain genomes for metagenomic binning, comparative biology and taxonomic classification.</title>
        <authorList>
            <person name="Goeker M."/>
        </authorList>
    </citation>
    <scope>NUCLEOTIDE SEQUENCE [LARGE SCALE GENOMIC DNA]</scope>
    <source>
        <strain evidence="1 2">DSM 44599</strain>
    </source>
</reference>
<accession>A0A366DV37</accession>